<dbReference type="SUPFAM" id="SSF54197">
    <property type="entry name" value="HIT-like"/>
    <property type="match status" value="1"/>
</dbReference>
<dbReference type="GeneID" id="1443323"/>
<evidence type="ECO:0000256" key="2">
    <source>
        <dbReference type="ARBA" id="ARBA00022801"/>
    </source>
</evidence>
<sequence length="150" mass="17091">MKCPFCNPIKENILYEDDTIRILLDNYPANPGHLLIVPRRHVTKLEELSEGEKASLLRGIEIAIEALKKTLNPDGFNVGINIGKAAGQTVEHLHIHVIPRFNNDCKYPKGGIRKAVLDVKDENLEDEERWTKNRLPREKVEELRRALHGG</sequence>
<dbReference type="Proteomes" id="UP000617544">
    <property type="component" value="Unassembled WGS sequence"/>
</dbReference>
<dbReference type="Pfam" id="PF01230">
    <property type="entry name" value="HIT"/>
    <property type="match status" value="1"/>
</dbReference>
<feature type="domain" description="HIT" evidence="4">
    <location>
        <begin position="1"/>
        <end position="107"/>
    </location>
</feature>
<dbReference type="PANTHER" id="PTHR42997">
    <property type="entry name" value="HIT FAMILY HYDROLASE"/>
    <property type="match status" value="1"/>
</dbReference>
<evidence type="ECO:0000256" key="1">
    <source>
        <dbReference type="ARBA" id="ARBA00022741"/>
    </source>
</evidence>
<dbReference type="InterPro" id="IPR011146">
    <property type="entry name" value="HIT-like"/>
</dbReference>
<evidence type="ECO:0000313" key="6">
    <source>
        <dbReference type="Proteomes" id="UP000617544"/>
    </source>
</evidence>
<dbReference type="OMA" id="CPYCEFD"/>
<evidence type="ECO:0000259" key="4">
    <source>
        <dbReference type="PROSITE" id="PS51084"/>
    </source>
</evidence>
<keyword evidence="2" id="KW-0378">Hydrolase</keyword>
<dbReference type="PROSITE" id="PS00892">
    <property type="entry name" value="HIT_1"/>
    <property type="match status" value="1"/>
</dbReference>
<dbReference type="CDD" id="cd01275">
    <property type="entry name" value="FHIT"/>
    <property type="match status" value="1"/>
</dbReference>
<dbReference type="AlphaFoldDB" id="A0A832WI83"/>
<evidence type="ECO:0000256" key="3">
    <source>
        <dbReference type="PROSITE-ProRule" id="PRU00464"/>
    </source>
</evidence>
<evidence type="ECO:0000313" key="5">
    <source>
        <dbReference type="EMBL" id="HII61940.1"/>
    </source>
</evidence>
<feature type="short sequence motif" description="Histidine triad motif" evidence="3">
    <location>
        <begin position="92"/>
        <end position="96"/>
    </location>
</feature>
<name>A0A832WI83_PYRHR</name>
<reference evidence="5" key="1">
    <citation type="journal article" date="2020" name="bioRxiv">
        <title>A rank-normalized archaeal taxonomy based on genome phylogeny resolves widespread incomplete and uneven classifications.</title>
        <authorList>
            <person name="Rinke C."/>
            <person name="Chuvochina M."/>
            <person name="Mussig A.J."/>
            <person name="Chaumeil P.-A."/>
            <person name="Waite D.W."/>
            <person name="Whitman W.B."/>
            <person name="Parks D.H."/>
            <person name="Hugenholtz P."/>
        </authorList>
    </citation>
    <scope>NUCLEOTIDE SEQUENCE</scope>
    <source>
        <strain evidence="5">UBA8834</strain>
    </source>
</reference>
<dbReference type="Gene3D" id="3.30.428.10">
    <property type="entry name" value="HIT-like"/>
    <property type="match status" value="1"/>
</dbReference>
<dbReference type="PROSITE" id="PS51084">
    <property type="entry name" value="HIT_2"/>
    <property type="match status" value="1"/>
</dbReference>
<dbReference type="GO" id="GO:0000166">
    <property type="term" value="F:nucleotide binding"/>
    <property type="evidence" value="ECO:0007669"/>
    <property type="project" value="UniProtKB-KW"/>
</dbReference>
<dbReference type="RefSeq" id="WP_010885088.1">
    <property type="nucleotide sequence ID" value="NZ_DUJN01000008.1"/>
</dbReference>
<protein>
    <submittedName>
        <fullName evidence="5">HIT family protein</fullName>
    </submittedName>
</protein>
<dbReference type="InterPro" id="IPR039383">
    <property type="entry name" value="FHIT"/>
</dbReference>
<gene>
    <name evidence="5" type="ORF">HA331_09445</name>
</gene>
<keyword evidence="1" id="KW-0547">Nucleotide-binding</keyword>
<accession>A0A832WI83</accession>
<organism evidence="5 6">
    <name type="scientific">Pyrococcus horikoshii</name>
    <dbReference type="NCBI Taxonomy" id="53953"/>
    <lineage>
        <taxon>Archaea</taxon>
        <taxon>Methanobacteriati</taxon>
        <taxon>Methanobacteriota</taxon>
        <taxon>Thermococci</taxon>
        <taxon>Thermococcales</taxon>
        <taxon>Thermococcaceae</taxon>
        <taxon>Pyrococcus</taxon>
    </lineage>
</organism>
<dbReference type="PANTHER" id="PTHR42997:SF1">
    <property type="entry name" value="AP-4-A PHOSPHORYLASE"/>
    <property type="match status" value="1"/>
</dbReference>
<dbReference type="InterPro" id="IPR052908">
    <property type="entry name" value="AP-4-A_phosphorylase"/>
</dbReference>
<dbReference type="InterPro" id="IPR036265">
    <property type="entry name" value="HIT-like_sf"/>
</dbReference>
<dbReference type="GO" id="GO:0016787">
    <property type="term" value="F:hydrolase activity"/>
    <property type="evidence" value="ECO:0007669"/>
    <property type="project" value="UniProtKB-KW"/>
</dbReference>
<dbReference type="InterPro" id="IPR019808">
    <property type="entry name" value="Histidine_triad_CS"/>
</dbReference>
<comment type="caution">
    <text evidence="5">The sequence shown here is derived from an EMBL/GenBank/DDBJ whole genome shotgun (WGS) entry which is preliminary data.</text>
</comment>
<proteinExistence type="predicted"/>
<dbReference type="EMBL" id="DUJN01000008">
    <property type="protein sequence ID" value="HII61940.1"/>
    <property type="molecule type" value="Genomic_DNA"/>
</dbReference>